<evidence type="ECO:0000313" key="1">
    <source>
        <dbReference type="EnsemblMetazoa" id="GAUT011409-PA"/>
    </source>
</evidence>
<protein>
    <submittedName>
        <fullName evidence="1">Uncharacterized protein</fullName>
    </submittedName>
</protein>
<dbReference type="VEuPathDB" id="VectorBase:GAUT011409"/>
<evidence type="ECO:0000313" key="2">
    <source>
        <dbReference type="Proteomes" id="UP000078200"/>
    </source>
</evidence>
<keyword evidence="2" id="KW-1185">Reference proteome</keyword>
<sequence>MYAVHTLCLVDFTVSAHVFIVEIDVDPQDYFAPASIIIAVTTASKVFRQFIVLFIGSSITREFFGNVSRIKHLTTTLQCPSETRTEIKSNLATAKSTKRSHAEDVTLQWTLRFPRNLSAAKACV</sequence>
<accession>A0A1A9UPR0</accession>
<name>A0A1A9UPR0_GLOAU</name>
<proteinExistence type="predicted"/>
<dbReference type="AlphaFoldDB" id="A0A1A9UPR0"/>
<dbReference type="EnsemblMetazoa" id="GAUT011409-RA">
    <property type="protein sequence ID" value="GAUT011409-PA"/>
    <property type="gene ID" value="GAUT011409"/>
</dbReference>
<dbReference type="Proteomes" id="UP000078200">
    <property type="component" value="Unassembled WGS sequence"/>
</dbReference>
<reference evidence="1" key="1">
    <citation type="submission" date="2020-05" db="UniProtKB">
        <authorList>
            <consortium name="EnsemblMetazoa"/>
        </authorList>
    </citation>
    <scope>IDENTIFICATION</scope>
    <source>
        <strain evidence="1">TTRI</strain>
    </source>
</reference>
<organism evidence="1 2">
    <name type="scientific">Glossina austeni</name>
    <name type="common">Savannah tsetse fly</name>
    <dbReference type="NCBI Taxonomy" id="7395"/>
    <lineage>
        <taxon>Eukaryota</taxon>
        <taxon>Metazoa</taxon>
        <taxon>Ecdysozoa</taxon>
        <taxon>Arthropoda</taxon>
        <taxon>Hexapoda</taxon>
        <taxon>Insecta</taxon>
        <taxon>Pterygota</taxon>
        <taxon>Neoptera</taxon>
        <taxon>Endopterygota</taxon>
        <taxon>Diptera</taxon>
        <taxon>Brachycera</taxon>
        <taxon>Muscomorpha</taxon>
        <taxon>Hippoboscoidea</taxon>
        <taxon>Glossinidae</taxon>
        <taxon>Glossina</taxon>
    </lineage>
</organism>